<proteinExistence type="predicted"/>
<keyword evidence="1" id="KW-0732">Signal</keyword>
<dbReference type="AlphaFoldDB" id="A0AAV9M6P0"/>
<dbReference type="Proteomes" id="UP001311915">
    <property type="component" value="Unassembled WGS sequence"/>
</dbReference>
<name>A0AAV9M6P0_9SOLN</name>
<organism evidence="2 3">
    <name type="scientific">Solanum pinnatisectum</name>
    <name type="common">tansyleaf nightshade</name>
    <dbReference type="NCBI Taxonomy" id="50273"/>
    <lineage>
        <taxon>Eukaryota</taxon>
        <taxon>Viridiplantae</taxon>
        <taxon>Streptophyta</taxon>
        <taxon>Embryophyta</taxon>
        <taxon>Tracheophyta</taxon>
        <taxon>Spermatophyta</taxon>
        <taxon>Magnoliopsida</taxon>
        <taxon>eudicotyledons</taxon>
        <taxon>Gunneridae</taxon>
        <taxon>Pentapetalae</taxon>
        <taxon>asterids</taxon>
        <taxon>lamiids</taxon>
        <taxon>Solanales</taxon>
        <taxon>Solanaceae</taxon>
        <taxon>Solanoideae</taxon>
        <taxon>Solaneae</taxon>
        <taxon>Solanum</taxon>
    </lineage>
</organism>
<evidence type="ECO:0008006" key="4">
    <source>
        <dbReference type="Google" id="ProtNLM"/>
    </source>
</evidence>
<feature type="chain" id="PRO_5043810200" description="Glycine-rich protein" evidence="1">
    <location>
        <begin position="27"/>
        <end position="91"/>
    </location>
</feature>
<sequence length="91" mass="10248">MMGSKAFLFLGIFLVIFAIISFEVVARELMNAYNNGYKYFGGGYYPPRGGYNFPGSGYKPSHEDYNNRYKSLGRAYNNGYNPPSGEYTPPT</sequence>
<accession>A0AAV9M6P0</accession>
<gene>
    <name evidence="2" type="ORF">R3W88_007729</name>
</gene>
<keyword evidence="3" id="KW-1185">Reference proteome</keyword>
<protein>
    <recommendedName>
        <fullName evidence="4">Glycine-rich protein</fullName>
    </recommendedName>
</protein>
<evidence type="ECO:0000313" key="2">
    <source>
        <dbReference type="EMBL" id="KAK4733468.1"/>
    </source>
</evidence>
<reference evidence="2 3" key="1">
    <citation type="submission" date="2023-10" db="EMBL/GenBank/DDBJ databases">
        <title>Genome-Wide Identification Analysis in wild type Solanum Pinnatisectum Reveals Some Genes Defensing Phytophthora Infestans.</title>
        <authorList>
            <person name="Sun C."/>
        </authorList>
    </citation>
    <scope>NUCLEOTIDE SEQUENCE [LARGE SCALE GENOMIC DNA]</scope>
    <source>
        <strain evidence="2">LQN</strain>
        <tissue evidence="2">Leaf</tissue>
    </source>
</reference>
<evidence type="ECO:0000256" key="1">
    <source>
        <dbReference type="SAM" id="SignalP"/>
    </source>
</evidence>
<evidence type="ECO:0000313" key="3">
    <source>
        <dbReference type="Proteomes" id="UP001311915"/>
    </source>
</evidence>
<feature type="signal peptide" evidence="1">
    <location>
        <begin position="1"/>
        <end position="26"/>
    </location>
</feature>
<dbReference type="EMBL" id="JAWPEI010000002">
    <property type="protein sequence ID" value="KAK4733468.1"/>
    <property type="molecule type" value="Genomic_DNA"/>
</dbReference>
<comment type="caution">
    <text evidence="2">The sequence shown here is derived from an EMBL/GenBank/DDBJ whole genome shotgun (WGS) entry which is preliminary data.</text>
</comment>